<name>A0A072UT20_MEDTR</name>
<reference evidence="9 12" key="1">
    <citation type="journal article" date="2011" name="Nature">
        <title>The Medicago genome provides insight into the evolution of rhizobial symbioses.</title>
        <authorList>
            <person name="Young N.D."/>
            <person name="Debelle F."/>
            <person name="Oldroyd G.E."/>
            <person name="Geurts R."/>
            <person name="Cannon S.B."/>
            <person name="Udvardi M.K."/>
            <person name="Benedito V.A."/>
            <person name="Mayer K.F."/>
            <person name="Gouzy J."/>
            <person name="Schoof H."/>
            <person name="Van de Peer Y."/>
            <person name="Proost S."/>
            <person name="Cook D.R."/>
            <person name="Meyers B.C."/>
            <person name="Spannagl M."/>
            <person name="Cheung F."/>
            <person name="De Mita S."/>
            <person name="Krishnakumar V."/>
            <person name="Gundlach H."/>
            <person name="Zhou S."/>
            <person name="Mudge J."/>
            <person name="Bharti A.K."/>
            <person name="Murray J.D."/>
            <person name="Naoumkina M.A."/>
            <person name="Rosen B."/>
            <person name="Silverstein K.A."/>
            <person name="Tang H."/>
            <person name="Rombauts S."/>
            <person name="Zhao P.X."/>
            <person name="Zhou P."/>
            <person name="Barbe V."/>
            <person name="Bardou P."/>
            <person name="Bechner M."/>
            <person name="Bellec A."/>
            <person name="Berger A."/>
            <person name="Berges H."/>
            <person name="Bidwell S."/>
            <person name="Bisseling T."/>
            <person name="Choisne N."/>
            <person name="Couloux A."/>
            <person name="Denny R."/>
            <person name="Deshpande S."/>
            <person name="Dai X."/>
            <person name="Doyle J.J."/>
            <person name="Dudez A.M."/>
            <person name="Farmer A.D."/>
            <person name="Fouteau S."/>
            <person name="Franken C."/>
            <person name="Gibelin C."/>
            <person name="Gish J."/>
            <person name="Goldstein S."/>
            <person name="Gonzalez A.J."/>
            <person name="Green P.J."/>
            <person name="Hallab A."/>
            <person name="Hartog M."/>
            <person name="Hua A."/>
            <person name="Humphray S.J."/>
            <person name="Jeong D.H."/>
            <person name="Jing Y."/>
            <person name="Jocker A."/>
            <person name="Kenton S.M."/>
            <person name="Kim D.J."/>
            <person name="Klee K."/>
            <person name="Lai H."/>
            <person name="Lang C."/>
            <person name="Lin S."/>
            <person name="Macmil S.L."/>
            <person name="Magdelenat G."/>
            <person name="Matthews L."/>
            <person name="McCorrison J."/>
            <person name="Monaghan E.L."/>
            <person name="Mun J.H."/>
            <person name="Najar F.Z."/>
            <person name="Nicholson C."/>
            <person name="Noirot C."/>
            <person name="O'Bleness M."/>
            <person name="Paule C.R."/>
            <person name="Poulain J."/>
            <person name="Prion F."/>
            <person name="Qin B."/>
            <person name="Qu C."/>
            <person name="Retzel E.F."/>
            <person name="Riddle C."/>
            <person name="Sallet E."/>
            <person name="Samain S."/>
            <person name="Samson N."/>
            <person name="Sanders I."/>
            <person name="Saurat O."/>
            <person name="Scarpelli C."/>
            <person name="Schiex T."/>
            <person name="Segurens B."/>
            <person name="Severin A.J."/>
            <person name="Sherrier D.J."/>
            <person name="Shi R."/>
            <person name="Sims S."/>
            <person name="Singer S.R."/>
            <person name="Sinharoy S."/>
            <person name="Sterck L."/>
            <person name="Viollet A."/>
            <person name="Wang B.B."/>
            <person name="Wang K."/>
            <person name="Wang M."/>
            <person name="Wang X."/>
            <person name="Warfsmann J."/>
            <person name="Weissenbach J."/>
            <person name="White D.D."/>
            <person name="White J.D."/>
            <person name="Wiley G.B."/>
            <person name="Wincker P."/>
            <person name="Xing Y."/>
            <person name="Yang L."/>
            <person name="Yao Z."/>
            <person name="Ying F."/>
            <person name="Zhai J."/>
            <person name="Zhou L."/>
            <person name="Zuber A."/>
            <person name="Denarie J."/>
            <person name="Dixon R.A."/>
            <person name="May G.D."/>
            <person name="Schwartz D.C."/>
            <person name="Rogers J."/>
            <person name="Quetier F."/>
            <person name="Town C.D."/>
            <person name="Roe B.A."/>
        </authorList>
    </citation>
    <scope>NUCLEOTIDE SEQUENCE [LARGE SCALE GENOMIC DNA]</scope>
    <source>
        <strain evidence="9">A17</strain>
        <strain evidence="11 12">cv. Jemalong A17</strain>
    </source>
</reference>
<evidence type="ECO:0000259" key="8">
    <source>
        <dbReference type="PROSITE" id="PS50157"/>
    </source>
</evidence>
<dbReference type="Proteomes" id="UP000265566">
    <property type="component" value="Chromosome 3"/>
</dbReference>
<dbReference type="GO" id="GO:0005634">
    <property type="term" value="C:nucleus"/>
    <property type="evidence" value="ECO:0007669"/>
    <property type="project" value="UniProtKB-SubCell"/>
</dbReference>
<keyword evidence="4" id="KW-0862">Zinc</keyword>
<dbReference type="InterPro" id="IPR044246">
    <property type="entry name" value="ZFP3-like"/>
</dbReference>
<evidence type="ECO:0000313" key="13">
    <source>
        <dbReference type="Proteomes" id="UP000265566"/>
    </source>
</evidence>
<evidence type="ECO:0000256" key="2">
    <source>
        <dbReference type="ARBA" id="ARBA00022723"/>
    </source>
</evidence>
<evidence type="ECO:0000256" key="3">
    <source>
        <dbReference type="ARBA" id="ARBA00022771"/>
    </source>
</evidence>
<dbReference type="KEGG" id="mtr:25488571"/>
<feature type="compositionally biased region" description="Acidic residues" evidence="7">
    <location>
        <begin position="288"/>
        <end position="298"/>
    </location>
</feature>
<dbReference type="EMBL" id="CM001219">
    <property type="protein sequence ID" value="KEH32954.1"/>
    <property type="molecule type" value="Genomic_DNA"/>
</dbReference>
<dbReference type="OrthoDB" id="1736050at2759"/>
<feature type="region of interest" description="Disordered" evidence="7">
    <location>
        <begin position="1"/>
        <end position="45"/>
    </location>
</feature>
<feature type="compositionally biased region" description="Polar residues" evidence="7">
    <location>
        <begin position="1"/>
        <end position="19"/>
    </location>
</feature>
<feature type="compositionally biased region" description="Basic and acidic residues" evidence="7">
    <location>
        <begin position="20"/>
        <end position="34"/>
    </location>
</feature>
<evidence type="ECO:0000256" key="6">
    <source>
        <dbReference type="PROSITE-ProRule" id="PRU00042"/>
    </source>
</evidence>
<evidence type="ECO:0000313" key="9">
    <source>
        <dbReference type="EMBL" id="KEH32954.1"/>
    </source>
</evidence>
<evidence type="ECO:0000313" key="10">
    <source>
        <dbReference type="EMBL" id="RHN65556.1"/>
    </source>
</evidence>
<feature type="domain" description="C2H2-type" evidence="8">
    <location>
        <begin position="100"/>
        <end position="127"/>
    </location>
</feature>
<keyword evidence="5" id="KW-0539">Nucleus</keyword>
<gene>
    <name evidence="11" type="primary">25488571</name>
    <name evidence="9" type="ordered locus">MTR_3g012010</name>
    <name evidence="10" type="ORF">MtrunA17_Chr3g0081141</name>
</gene>
<sequence length="305" mass="33489">MASQSSRVSATSEDQGDSSNSKKEVIMKEIEHDQPSNSNPNKSIDFVKLSKDDSVLGSEVQEHNFFGPIQGGSSYFFRNNNNEGKDENNNAENNSDSKSFSCCFCKRKFSTSQALGGHQNAHKAERALEKQRKQKYENGVFGLGQPYFNPYFSYPNTLFTPSYYKGLGTRMESMIQKPSYINPRITPHSFGPFGYDNGALSLQEILNPSLVSLRNKNHGVGILGIGGASTSRIEDGTNNKIGAILKLGDSSTNVATSSNSKVEKDIIVAPISSNNDIHDQSKSKSNNEEEPSDSESFELDLSLKL</sequence>
<dbReference type="SUPFAM" id="SSF57667">
    <property type="entry name" value="beta-beta-alpha zinc fingers"/>
    <property type="match status" value="1"/>
</dbReference>
<evidence type="ECO:0000256" key="4">
    <source>
        <dbReference type="ARBA" id="ARBA00022833"/>
    </source>
</evidence>
<comment type="subcellular location">
    <subcellularLocation>
        <location evidence="1">Nucleus</location>
    </subcellularLocation>
</comment>
<proteinExistence type="predicted"/>
<reference evidence="9 12" key="2">
    <citation type="journal article" date="2014" name="BMC Genomics">
        <title>An improved genome release (version Mt4.0) for the model legume Medicago truncatula.</title>
        <authorList>
            <person name="Tang H."/>
            <person name="Krishnakumar V."/>
            <person name="Bidwell S."/>
            <person name="Rosen B."/>
            <person name="Chan A."/>
            <person name="Zhou S."/>
            <person name="Gentzbittel L."/>
            <person name="Childs K.L."/>
            <person name="Yandell M."/>
            <person name="Gundlach H."/>
            <person name="Mayer K.F."/>
            <person name="Schwartz D.C."/>
            <person name="Town C.D."/>
        </authorList>
    </citation>
    <scope>GENOME REANNOTATION</scope>
    <source>
        <strain evidence="9">A17</strain>
        <strain evidence="11 12">cv. Jemalong A17</strain>
    </source>
</reference>
<dbReference type="Gramene" id="rna13403">
    <property type="protein sequence ID" value="RHN65556.1"/>
    <property type="gene ID" value="gene13403"/>
</dbReference>
<evidence type="ECO:0000313" key="11">
    <source>
        <dbReference type="EnsemblPlants" id="KEH32954"/>
    </source>
</evidence>
<dbReference type="HOGENOM" id="CLU_066746_0_0_1"/>
<evidence type="ECO:0000313" key="12">
    <source>
        <dbReference type="Proteomes" id="UP000002051"/>
    </source>
</evidence>
<feature type="region of interest" description="Disordered" evidence="7">
    <location>
        <begin position="270"/>
        <end position="305"/>
    </location>
</feature>
<accession>A0A072UT20</accession>
<protein>
    <submittedName>
        <fullName evidence="10">Putative transcription factor C2H2 family</fullName>
    </submittedName>
    <submittedName>
        <fullName evidence="9">Zinc finger-like protein, putative</fullName>
    </submittedName>
</protein>
<dbReference type="InterPro" id="IPR013087">
    <property type="entry name" value="Znf_C2H2_type"/>
</dbReference>
<dbReference type="GO" id="GO:0008270">
    <property type="term" value="F:zinc ion binding"/>
    <property type="evidence" value="ECO:0007669"/>
    <property type="project" value="UniProtKB-KW"/>
</dbReference>
<dbReference type="AlphaFoldDB" id="A0A072UT20"/>
<reference evidence="11" key="3">
    <citation type="submission" date="2015-04" db="UniProtKB">
        <authorList>
            <consortium name="EnsemblPlants"/>
        </authorList>
    </citation>
    <scope>IDENTIFICATION</scope>
    <source>
        <strain evidence="11">cv. Jemalong A17</strain>
    </source>
</reference>
<dbReference type="EnsemblPlants" id="KEH32954">
    <property type="protein sequence ID" value="KEH32954"/>
    <property type="gene ID" value="MTR_3g012010"/>
</dbReference>
<keyword evidence="12" id="KW-1185">Reference proteome</keyword>
<keyword evidence="3 6" id="KW-0863">Zinc-finger</keyword>
<dbReference type="Gene3D" id="3.30.160.60">
    <property type="entry name" value="Classic Zinc Finger"/>
    <property type="match status" value="1"/>
</dbReference>
<dbReference type="EMBL" id="PSQE01000003">
    <property type="protein sequence ID" value="RHN65556.1"/>
    <property type="molecule type" value="Genomic_DNA"/>
</dbReference>
<dbReference type="STRING" id="3880.A0A072UT20"/>
<evidence type="ECO:0000256" key="7">
    <source>
        <dbReference type="SAM" id="MobiDB-lite"/>
    </source>
</evidence>
<keyword evidence="2" id="KW-0479">Metal-binding</keyword>
<dbReference type="PANTHER" id="PTHR47287:SF9">
    <property type="entry name" value="ZINC FINGER PROTEIN 4-LIKE"/>
    <property type="match status" value="1"/>
</dbReference>
<dbReference type="Proteomes" id="UP000002051">
    <property type="component" value="Chromosome 3"/>
</dbReference>
<organism evidence="9 12">
    <name type="scientific">Medicago truncatula</name>
    <name type="common">Barrel medic</name>
    <name type="synonym">Medicago tribuloides</name>
    <dbReference type="NCBI Taxonomy" id="3880"/>
    <lineage>
        <taxon>Eukaryota</taxon>
        <taxon>Viridiplantae</taxon>
        <taxon>Streptophyta</taxon>
        <taxon>Embryophyta</taxon>
        <taxon>Tracheophyta</taxon>
        <taxon>Spermatophyta</taxon>
        <taxon>Magnoliopsida</taxon>
        <taxon>eudicotyledons</taxon>
        <taxon>Gunneridae</taxon>
        <taxon>Pentapetalae</taxon>
        <taxon>rosids</taxon>
        <taxon>fabids</taxon>
        <taxon>Fabales</taxon>
        <taxon>Fabaceae</taxon>
        <taxon>Papilionoideae</taxon>
        <taxon>50 kb inversion clade</taxon>
        <taxon>NPAAA clade</taxon>
        <taxon>Hologalegina</taxon>
        <taxon>IRL clade</taxon>
        <taxon>Trifolieae</taxon>
        <taxon>Medicago</taxon>
    </lineage>
</organism>
<dbReference type="PANTHER" id="PTHR47287">
    <property type="entry name" value="C2H2 AND C2HC ZINC FINGERS SUPERFAMILY PROTEIN"/>
    <property type="match status" value="1"/>
</dbReference>
<evidence type="ECO:0000256" key="5">
    <source>
        <dbReference type="ARBA" id="ARBA00023242"/>
    </source>
</evidence>
<dbReference type="PROSITE" id="PS00028">
    <property type="entry name" value="ZINC_FINGER_C2H2_1"/>
    <property type="match status" value="1"/>
</dbReference>
<feature type="compositionally biased region" description="Basic and acidic residues" evidence="7">
    <location>
        <begin position="276"/>
        <end position="287"/>
    </location>
</feature>
<reference evidence="13" key="4">
    <citation type="journal article" date="2018" name="Nat. Plants">
        <title>Whole-genome landscape of Medicago truncatula symbiotic genes.</title>
        <authorList>
            <person name="Pecrix Y."/>
            <person name="Staton S.E."/>
            <person name="Sallet E."/>
            <person name="Lelandais-Briere C."/>
            <person name="Moreau S."/>
            <person name="Carrere S."/>
            <person name="Blein T."/>
            <person name="Jardinaud M.F."/>
            <person name="Latrasse D."/>
            <person name="Zouine M."/>
            <person name="Zahm M."/>
            <person name="Kreplak J."/>
            <person name="Mayjonade B."/>
            <person name="Satge C."/>
            <person name="Perez M."/>
            <person name="Cauet S."/>
            <person name="Marande W."/>
            <person name="Chantry-Darmon C."/>
            <person name="Lopez-Roques C."/>
            <person name="Bouchez O."/>
            <person name="Berard A."/>
            <person name="Debelle F."/>
            <person name="Munos S."/>
            <person name="Bendahmane A."/>
            <person name="Berges H."/>
            <person name="Niebel A."/>
            <person name="Buitink J."/>
            <person name="Frugier F."/>
            <person name="Benhamed M."/>
            <person name="Crespi M."/>
            <person name="Gouzy J."/>
            <person name="Gamas P."/>
        </authorList>
    </citation>
    <scope>NUCLEOTIDE SEQUENCE [LARGE SCALE GENOMIC DNA]</scope>
    <source>
        <strain evidence="13">cv. Jemalong A17</strain>
    </source>
</reference>
<evidence type="ECO:0000256" key="1">
    <source>
        <dbReference type="ARBA" id="ARBA00004123"/>
    </source>
</evidence>
<dbReference type="PROSITE" id="PS50157">
    <property type="entry name" value="ZINC_FINGER_C2H2_2"/>
    <property type="match status" value="1"/>
</dbReference>
<dbReference type="GO" id="GO:0009788">
    <property type="term" value="P:negative regulation of abscisic acid-activated signaling pathway"/>
    <property type="evidence" value="ECO:0007669"/>
    <property type="project" value="InterPro"/>
</dbReference>
<reference evidence="10" key="5">
    <citation type="journal article" date="2018" name="Nat. Plants">
        <title>Whole-genome landscape of Medicago truncatula symbiotic genes.</title>
        <authorList>
            <person name="Pecrix Y."/>
            <person name="Gamas P."/>
            <person name="Carrere S."/>
        </authorList>
    </citation>
    <scope>NUCLEOTIDE SEQUENCE</scope>
    <source>
        <tissue evidence="10">Leaves</tissue>
    </source>
</reference>
<dbReference type="InterPro" id="IPR036236">
    <property type="entry name" value="Znf_C2H2_sf"/>
</dbReference>